<dbReference type="RefSeq" id="WP_382348772.1">
    <property type="nucleotide sequence ID" value="NZ_JBHSMC010000003.1"/>
</dbReference>
<evidence type="ECO:0000313" key="2">
    <source>
        <dbReference type="Proteomes" id="UP001596147"/>
    </source>
</evidence>
<comment type="caution">
    <text evidence="1">The sequence shown here is derived from an EMBL/GenBank/DDBJ whole genome shotgun (WGS) entry which is preliminary data.</text>
</comment>
<name>A0ABW0LEM1_9BACI</name>
<dbReference type="EMBL" id="JBHSMC010000003">
    <property type="protein sequence ID" value="MFC5464223.1"/>
    <property type="molecule type" value="Genomic_DNA"/>
</dbReference>
<organism evidence="1 2">
    <name type="scientific">Lederbergia graminis</name>
    <dbReference type="NCBI Taxonomy" id="735518"/>
    <lineage>
        <taxon>Bacteria</taxon>
        <taxon>Bacillati</taxon>
        <taxon>Bacillota</taxon>
        <taxon>Bacilli</taxon>
        <taxon>Bacillales</taxon>
        <taxon>Bacillaceae</taxon>
        <taxon>Lederbergia</taxon>
    </lineage>
</organism>
<protein>
    <submittedName>
        <fullName evidence="1">Uncharacterized protein</fullName>
    </submittedName>
</protein>
<reference evidence="2" key="1">
    <citation type="journal article" date="2019" name="Int. J. Syst. Evol. Microbiol.">
        <title>The Global Catalogue of Microorganisms (GCM) 10K type strain sequencing project: providing services to taxonomists for standard genome sequencing and annotation.</title>
        <authorList>
            <consortium name="The Broad Institute Genomics Platform"/>
            <consortium name="The Broad Institute Genome Sequencing Center for Infectious Disease"/>
            <person name="Wu L."/>
            <person name="Ma J."/>
        </authorList>
    </citation>
    <scope>NUCLEOTIDE SEQUENCE [LARGE SCALE GENOMIC DNA]</scope>
    <source>
        <strain evidence="2">CGMCC 1.12237</strain>
    </source>
</reference>
<gene>
    <name evidence="1" type="ORF">ACFPM4_05555</name>
</gene>
<proteinExistence type="predicted"/>
<dbReference type="Proteomes" id="UP001596147">
    <property type="component" value="Unassembled WGS sequence"/>
</dbReference>
<evidence type="ECO:0000313" key="1">
    <source>
        <dbReference type="EMBL" id="MFC5464223.1"/>
    </source>
</evidence>
<accession>A0ABW0LEM1</accession>
<sequence>MELQLIALPSAHALEALRQKGLSDEDIFTHITTNNINIWEEEGLYFDELLGVASKDKNVLNGILSNGYKVKFMTIRGLQTLLKTKWDLEPARDFEVTEKGISGLHLDSQKLETLKQMLAKNCTLHEEATNVIGITLA</sequence>
<keyword evidence="2" id="KW-1185">Reference proteome</keyword>